<dbReference type="GO" id="GO:0051864">
    <property type="term" value="F:histone H3K36 demethylase activity"/>
    <property type="evidence" value="ECO:0007669"/>
    <property type="project" value="TreeGrafter"/>
</dbReference>
<dbReference type="AlphaFoldDB" id="A0A0L8GJB3"/>
<dbReference type="InterPro" id="IPR003347">
    <property type="entry name" value="JmjC_dom"/>
</dbReference>
<accession>A0A0L8GJB3</accession>
<feature type="domain" description="JmjC" evidence="7">
    <location>
        <begin position="384"/>
        <end position="518"/>
    </location>
</feature>
<evidence type="ECO:0000256" key="2">
    <source>
        <dbReference type="ARBA" id="ARBA00004123"/>
    </source>
</evidence>
<dbReference type="InterPro" id="IPR041667">
    <property type="entry name" value="Cupin_8"/>
</dbReference>
<name>A0A0L8GJB3_OCTBM</name>
<keyword evidence="6" id="KW-0539">Nucleus</keyword>
<dbReference type="STRING" id="37653.A0A0L8GJB3"/>
<comment type="cofactor">
    <cofactor evidence="1">
        <name>Fe(2+)</name>
        <dbReference type="ChEBI" id="CHEBI:29033"/>
    </cofactor>
</comment>
<dbReference type="OrthoDB" id="47172at2759"/>
<evidence type="ECO:0000256" key="4">
    <source>
        <dbReference type="ARBA" id="ARBA00023002"/>
    </source>
</evidence>
<dbReference type="PANTHER" id="PTHR12461">
    <property type="entry name" value="HYPOXIA-INDUCIBLE FACTOR 1 ALPHA INHIBITOR-RELATED"/>
    <property type="match status" value="1"/>
</dbReference>
<dbReference type="FunFam" id="2.60.120.650:FF:000061">
    <property type="entry name" value="Glucosamine 6-phosphate N-acetyltransferase"/>
    <property type="match status" value="1"/>
</dbReference>
<dbReference type="Pfam" id="PF13621">
    <property type="entry name" value="Cupin_8"/>
    <property type="match status" value="1"/>
</dbReference>
<evidence type="ECO:0000259" key="7">
    <source>
        <dbReference type="PROSITE" id="PS51184"/>
    </source>
</evidence>
<dbReference type="GO" id="GO:0046872">
    <property type="term" value="F:metal ion binding"/>
    <property type="evidence" value="ECO:0007669"/>
    <property type="project" value="UniProtKB-KW"/>
</dbReference>
<dbReference type="PROSITE" id="PS51184">
    <property type="entry name" value="JMJC"/>
    <property type="match status" value="1"/>
</dbReference>
<organism evidence="8">
    <name type="scientific">Octopus bimaculoides</name>
    <name type="common">California two-spotted octopus</name>
    <dbReference type="NCBI Taxonomy" id="37653"/>
    <lineage>
        <taxon>Eukaryota</taxon>
        <taxon>Metazoa</taxon>
        <taxon>Spiralia</taxon>
        <taxon>Lophotrochozoa</taxon>
        <taxon>Mollusca</taxon>
        <taxon>Cephalopoda</taxon>
        <taxon>Coleoidea</taxon>
        <taxon>Octopodiformes</taxon>
        <taxon>Octopoda</taxon>
        <taxon>Incirrata</taxon>
        <taxon>Octopodidae</taxon>
        <taxon>Octopus</taxon>
    </lineage>
</organism>
<gene>
    <name evidence="8" type="ORF">OCBIM_22032519mg</name>
</gene>
<dbReference type="EMBL" id="KQ421573">
    <property type="protein sequence ID" value="KOF77092.1"/>
    <property type="molecule type" value="Genomic_DNA"/>
</dbReference>
<dbReference type="SUPFAM" id="SSF51197">
    <property type="entry name" value="Clavaminate synthase-like"/>
    <property type="match status" value="1"/>
</dbReference>
<dbReference type="Gene3D" id="2.60.120.650">
    <property type="entry name" value="Cupin"/>
    <property type="match status" value="1"/>
</dbReference>
<dbReference type="PANTHER" id="PTHR12461:SF106">
    <property type="entry name" value="BIFUNCTIONAL PEPTIDASE AND ARGINYL-HYDROXYLASE JMJD5"/>
    <property type="match status" value="1"/>
</dbReference>
<protein>
    <recommendedName>
        <fullName evidence="7">JmjC domain-containing protein</fullName>
    </recommendedName>
</protein>
<comment type="subcellular location">
    <subcellularLocation>
        <location evidence="2">Nucleus</location>
    </subcellularLocation>
</comment>
<evidence type="ECO:0000256" key="1">
    <source>
        <dbReference type="ARBA" id="ARBA00001954"/>
    </source>
</evidence>
<evidence type="ECO:0000256" key="3">
    <source>
        <dbReference type="ARBA" id="ARBA00022723"/>
    </source>
</evidence>
<sequence>MARKQESEAITMTTREEASDILKSHIPDNKEDLLDQILDRQSLDPAFDHLLNKCVENLYNDHYYDCLAQSSILLDRIWEMLNKGHWKTVSLHWRISYSVVSLCKACSQLALWLTSDQDSSISATDVLKSCDMGLLMGSPLEGNNLTNLASSVHRLFCSTTEQNRGTQKLSRNQPAVLSVAPEKKGNANTVTVSQDKRLNRVDESVHNHAVENSLEKVSTNRLILEKPSDVCNNIVDKTKEMETNIMLSSSSLRSENGVTCVRTIENNNSEPFLTKVSTFNLPITKVKCPSLEHFHRNFYNMNCPVIITNAINYWPAMSSRPWNLDYIKSVAGARLVPVEIGSKYTEDSWSQKLMTISSFIDEFIIDPKQGTDNVGYLAQHQLFDQIQELRNDISIPIYCCLGTCEDVDVNAWFGPKGTVSPLHNDPKHNFLCQVFGKKLIRLYSPQDTESLYPYDSHLLDNTSQVDVENPDLEKFPCFKNLNYNEFILEPGEMLYLPPKYWHFVKSLSVSFSVSFWWE</sequence>
<keyword evidence="5" id="KW-0408">Iron</keyword>
<evidence type="ECO:0000256" key="5">
    <source>
        <dbReference type="ARBA" id="ARBA00023004"/>
    </source>
</evidence>
<dbReference type="GO" id="GO:0005634">
    <property type="term" value="C:nucleus"/>
    <property type="evidence" value="ECO:0007669"/>
    <property type="project" value="UniProtKB-SubCell"/>
</dbReference>
<keyword evidence="4" id="KW-0560">Oxidoreductase</keyword>
<proteinExistence type="predicted"/>
<evidence type="ECO:0000313" key="8">
    <source>
        <dbReference type="EMBL" id="KOF77092.1"/>
    </source>
</evidence>
<keyword evidence="3" id="KW-0479">Metal-binding</keyword>
<evidence type="ECO:0000256" key="6">
    <source>
        <dbReference type="ARBA" id="ARBA00023242"/>
    </source>
</evidence>
<reference evidence="8" key="1">
    <citation type="submission" date="2015-07" db="EMBL/GenBank/DDBJ databases">
        <title>MeaNS - Measles Nucleotide Surveillance Program.</title>
        <authorList>
            <person name="Tran T."/>
            <person name="Druce J."/>
        </authorList>
    </citation>
    <scope>NUCLEOTIDE SEQUENCE</scope>
    <source>
        <strain evidence="8">UCB-OBI-ISO-001</strain>
        <tissue evidence="8">Gonad</tissue>
    </source>
</reference>
<dbReference type="SMART" id="SM00558">
    <property type="entry name" value="JmjC"/>
    <property type="match status" value="1"/>
</dbReference>